<dbReference type="PANTHER" id="PTHR37038:SF13">
    <property type="entry name" value="HTH CRO_C1-TYPE DOMAIN-CONTAINING PROTEIN"/>
    <property type="match status" value="1"/>
</dbReference>
<reference evidence="2 3" key="1">
    <citation type="submission" date="2023-03" db="EMBL/GenBank/DDBJ databases">
        <title>Bacillus Genome Sequencing.</title>
        <authorList>
            <person name="Dunlap C."/>
        </authorList>
    </citation>
    <scope>NUCLEOTIDE SEQUENCE [LARGE SCALE GENOMIC DNA]</scope>
    <source>
        <strain evidence="2 3">B-59205</strain>
    </source>
</reference>
<dbReference type="InterPro" id="IPR001387">
    <property type="entry name" value="Cro/C1-type_HTH"/>
</dbReference>
<dbReference type="AlphaFoldDB" id="A0AAW9NTR4"/>
<protein>
    <submittedName>
        <fullName evidence="2">Helix-turn-helix transcriptional regulator</fullName>
    </submittedName>
</protein>
<dbReference type="InterPro" id="IPR011990">
    <property type="entry name" value="TPR-like_helical_dom_sf"/>
</dbReference>
<dbReference type="Gene3D" id="1.25.40.10">
    <property type="entry name" value="Tetratricopeptide repeat domain"/>
    <property type="match status" value="1"/>
</dbReference>
<proteinExistence type="predicted"/>
<evidence type="ECO:0000313" key="3">
    <source>
        <dbReference type="Proteomes" id="UP001344888"/>
    </source>
</evidence>
<dbReference type="Pfam" id="PF21259">
    <property type="entry name" value="Rgg_C"/>
    <property type="match status" value="1"/>
</dbReference>
<feature type="domain" description="HTH cro/C1-type" evidence="1">
    <location>
        <begin position="7"/>
        <end position="60"/>
    </location>
</feature>
<keyword evidence="3" id="KW-1185">Reference proteome</keyword>
<dbReference type="RefSeq" id="WP_326122387.1">
    <property type="nucleotide sequence ID" value="NZ_JARSFG010000007.1"/>
</dbReference>
<evidence type="ECO:0000259" key="1">
    <source>
        <dbReference type="PROSITE" id="PS50943"/>
    </source>
</evidence>
<dbReference type="InterPro" id="IPR010057">
    <property type="entry name" value="Transcription_activator_Rgg_C"/>
</dbReference>
<comment type="caution">
    <text evidence="2">The sequence shown here is derived from an EMBL/GenBank/DDBJ whole genome shotgun (WGS) entry which is preliminary data.</text>
</comment>
<dbReference type="GO" id="GO:0003677">
    <property type="term" value="F:DNA binding"/>
    <property type="evidence" value="ECO:0007669"/>
    <property type="project" value="InterPro"/>
</dbReference>
<sequence>MNFGYTLQKIRKNRCMTQAELTQGIMKQATYSRIESGQLQVSAETLFLLVERLNISMNEFIYIHHNYSSSPRQKLINAFARMEIVLPEEVKEQLQPVQAYLNEQNDQDLLMILYAYQSLLVFSEQNDLQQVRAIASNVWKYMQMLEHWYMNDLELLNAIILFFPLETAIEVTKIAIKRLDAYDDFDKDLTYLKLYFYLNLTSLFIEAAQFEECLQLLNTVQQTFKRTLTYQTLGFIYVRKAICKFRLQQCYEDEIANVKTLMHLFDDPEVLSLLLEEVKMNITDLN</sequence>
<evidence type="ECO:0000313" key="2">
    <source>
        <dbReference type="EMBL" id="MEC1177895.1"/>
    </source>
</evidence>
<dbReference type="InterPro" id="IPR010982">
    <property type="entry name" value="Lambda_DNA-bd_dom_sf"/>
</dbReference>
<dbReference type="CDD" id="cd00093">
    <property type="entry name" value="HTH_XRE"/>
    <property type="match status" value="1"/>
</dbReference>
<dbReference type="SUPFAM" id="SSF47413">
    <property type="entry name" value="lambda repressor-like DNA-binding domains"/>
    <property type="match status" value="1"/>
</dbReference>
<dbReference type="InterPro" id="IPR053163">
    <property type="entry name" value="HTH-type_regulator_Rgg"/>
</dbReference>
<dbReference type="EMBL" id="JARSFG010000007">
    <property type="protein sequence ID" value="MEC1177895.1"/>
    <property type="molecule type" value="Genomic_DNA"/>
</dbReference>
<dbReference type="PROSITE" id="PS50943">
    <property type="entry name" value="HTH_CROC1"/>
    <property type="match status" value="1"/>
</dbReference>
<dbReference type="Proteomes" id="UP001344888">
    <property type="component" value="Unassembled WGS sequence"/>
</dbReference>
<dbReference type="SMART" id="SM00530">
    <property type="entry name" value="HTH_XRE"/>
    <property type="match status" value="1"/>
</dbReference>
<dbReference type="Pfam" id="PF01381">
    <property type="entry name" value="HTH_3"/>
    <property type="match status" value="1"/>
</dbReference>
<accession>A0AAW9NTR4</accession>
<dbReference type="PANTHER" id="PTHR37038">
    <property type="entry name" value="TRANSCRIPTIONAL REGULATOR-RELATED"/>
    <property type="match status" value="1"/>
</dbReference>
<organism evidence="2 3">
    <name type="scientific">Metasolibacillus meyeri</name>
    <dbReference type="NCBI Taxonomy" id="1071052"/>
    <lineage>
        <taxon>Bacteria</taxon>
        <taxon>Bacillati</taxon>
        <taxon>Bacillota</taxon>
        <taxon>Bacilli</taxon>
        <taxon>Bacillales</taxon>
        <taxon>Caryophanaceae</taxon>
        <taxon>Metasolibacillus</taxon>
    </lineage>
</organism>
<gene>
    <name evidence="2" type="ORF">P9B03_05315</name>
</gene>
<name>A0AAW9NTR4_9BACL</name>